<accession>A0A1L5NXZ3</accession>
<gene>
    <name evidence="1" type="ORF">IE4872_PD02273</name>
</gene>
<dbReference type="EMBL" id="CP017105">
    <property type="protein sequence ID" value="APO72784.1"/>
    <property type="molecule type" value="Genomic_DNA"/>
</dbReference>
<geneLocation type="plasmid" evidence="2">
    <name>prgalie4872d</name>
</geneLocation>
<proteinExistence type="predicted"/>
<name>A0A1L5NXZ3_9HYPH</name>
<dbReference type="Proteomes" id="UP000184749">
    <property type="component" value="Plasmid pRgalIE4872d"/>
</dbReference>
<keyword evidence="1" id="KW-0614">Plasmid</keyword>
<evidence type="ECO:0000313" key="2">
    <source>
        <dbReference type="Proteomes" id="UP000184749"/>
    </source>
</evidence>
<organism evidence="1 2">
    <name type="scientific">Rhizobium gallicum</name>
    <dbReference type="NCBI Taxonomy" id="56730"/>
    <lineage>
        <taxon>Bacteria</taxon>
        <taxon>Pseudomonadati</taxon>
        <taxon>Pseudomonadota</taxon>
        <taxon>Alphaproteobacteria</taxon>
        <taxon>Hyphomicrobiales</taxon>
        <taxon>Rhizobiaceae</taxon>
        <taxon>Rhizobium/Agrobacterium group</taxon>
        <taxon>Rhizobium</taxon>
    </lineage>
</organism>
<dbReference type="AlphaFoldDB" id="A0A1L5NXZ3"/>
<reference evidence="1 2" key="1">
    <citation type="submission" date="2016-09" db="EMBL/GenBank/DDBJ databases">
        <title>The complete genome sequences of Rhizobium gallicum, symbiovars gallicum and phaseoli, symbionts associated to common bean (Phaseolus vulgaris).</title>
        <authorList>
            <person name="Bustos P."/>
            <person name="Santamaria R.I."/>
            <person name="Perez-Carrascal O.M."/>
            <person name="Juarez S."/>
            <person name="Lozano L."/>
            <person name="Martinez-Flores I."/>
            <person name="Martinez-Romero E."/>
            <person name="Cevallos M."/>
            <person name="Romero D."/>
            <person name="Davila G."/>
            <person name="Gonzalez V."/>
        </authorList>
    </citation>
    <scope>NUCLEOTIDE SEQUENCE [LARGE SCALE GENOMIC DNA]</scope>
    <source>
        <strain evidence="1 2">IE4872</strain>
        <plasmid evidence="2">prgalie4872d</plasmid>
    </source>
</reference>
<sequence length="54" mass="6078">MLRFLLEGGVHPHLARILRLHRPGLDRLAARKLVFADGNYLSGEGKSSVLIARW</sequence>
<protein>
    <submittedName>
        <fullName evidence="1">Uncharacterized protein</fullName>
    </submittedName>
</protein>
<evidence type="ECO:0000313" key="1">
    <source>
        <dbReference type="EMBL" id="APO72784.1"/>
    </source>
</evidence>